<keyword evidence="3" id="KW-1185">Reference proteome</keyword>
<dbReference type="InterPro" id="IPR005064">
    <property type="entry name" value="BUG"/>
</dbReference>
<dbReference type="OrthoDB" id="8676480at2"/>
<proteinExistence type="inferred from homology"/>
<accession>A0A4Q7VTH1</accession>
<dbReference type="AlphaFoldDB" id="A0A4Q7VTH1"/>
<evidence type="ECO:0000313" key="2">
    <source>
        <dbReference type="EMBL" id="RZT99890.1"/>
    </source>
</evidence>
<dbReference type="PANTHER" id="PTHR42928">
    <property type="entry name" value="TRICARBOXYLATE-BINDING PROTEIN"/>
    <property type="match status" value="1"/>
</dbReference>
<gene>
    <name evidence="2" type="ORF">EV681_1685</name>
</gene>
<comment type="caution">
    <text evidence="2">The sequence shown here is derived from an EMBL/GenBank/DDBJ whole genome shotgun (WGS) entry which is preliminary data.</text>
</comment>
<dbReference type="PIRSF" id="PIRSF017082">
    <property type="entry name" value="YflP"/>
    <property type="match status" value="1"/>
</dbReference>
<dbReference type="CDD" id="cd13578">
    <property type="entry name" value="PBP2_Bug27"/>
    <property type="match status" value="1"/>
</dbReference>
<comment type="similarity">
    <text evidence="1">Belongs to the UPF0065 (bug) family.</text>
</comment>
<dbReference type="Gene3D" id="3.40.190.10">
    <property type="entry name" value="Periplasmic binding protein-like II"/>
    <property type="match status" value="1"/>
</dbReference>
<evidence type="ECO:0000313" key="3">
    <source>
        <dbReference type="Proteomes" id="UP000293398"/>
    </source>
</evidence>
<dbReference type="InterPro" id="IPR042100">
    <property type="entry name" value="Bug_dom1"/>
</dbReference>
<organism evidence="2 3">
    <name type="scientific">Advenella incenata</name>
    <dbReference type="NCBI Taxonomy" id="267800"/>
    <lineage>
        <taxon>Bacteria</taxon>
        <taxon>Pseudomonadati</taxon>
        <taxon>Pseudomonadota</taxon>
        <taxon>Betaproteobacteria</taxon>
        <taxon>Burkholderiales</taxon>
        <taxon>Alcaligenaceae</taxon>
    </lineage>
</organism>
<evidence type="ECO:0000256" key="1">
    <source>
        <dbReference type="ARBA" id="ARBA00006987"/>
    </source>
</evidence>
<sequence>MRDQNKTPSRIIPNFPTLAVAVILAINSGIVLGQDYPTKPIRLVSAHAAGGAADTLSRIVAEQLGAKLGQPIVVENRPGASTALAAEHVARATADGYTILMATVTTLSINPTIMPNLKYDPIKDFEPITIVASTPFFLGTNVNLPVASVKDLIKLAKQKPGKLNYGSSGNGTSSHLAGELFNDMANINMLQIPYKATSARNTDLSSGIIQVVFGNDLLPFSETGKVRILGVTSKQRLSGHPEIPTVAEAGNLPGYEASVWYGLIAPKGTPPKIVNRLSSTIHDIVIDPEVKQKIMATIGGEAIGSSPEAFSDLIQSDTQKWRDVIKRAGIATVQ</sequence>
<dbReference type="Proteomes" id="UP000293398">
    <property type="component" value="Unassembled WGS sequence"/>
</dbReference>
<dbReference type="PANTHER" id="PTHR42928:SF5">
    <property type="entry name" value="BLR1237 PROTEIN"/>
    <property type="match status" value="1"/>
</dbReference>
<reference evidence="2 3" key="1">
    <citation type="submission" date="2019-02" db="EMBL/GenBank/DDBJ databases">
        <title>Genomic Encyclopedia of Type Strains, Phase IV (KMG-IV): sequencing the most valuable type-strain genomes for metagenomic binning, comparative biology and taxonomic classification.</title>
        <authorList>
            <person name="Goeker M."/>
        </authorList>
    </citation>
    <scope>NUCLEOTIDE SEQUENCE [LARGE SCALE GENOMIC DNA]</scope>
    <source>
        <strain evidence="2 3">DSM 23814</strain>
    </source>
</reference>
<dbReference type="EMBL" id="SHKO01000001">
    <property type="protein sequence ID" value="RZT99890.1"/>
    <property type="molecule type" value="Genomic_DNA"/>
</dbReference>
<protein>
    <submittedName>
        <fullName evidence="2">Tripartite-type tricarboxylate transporter receptor subunit TctC</fullName>
    </submittedName>
</protein>
<dbReference type="Gene3D" id="3.40.190.150">
    <property type="entry name" value="Bordetella uptake gene, domain 1"/>
    <property type="match status" value="1"/>
</dbReference>
<keyword evidence="2" id="KW-0675">Receptor</keyword>
<dbReference type="RefSeq" id="WP_130303703.1">
    <property type="nucleotide sequence ID" value="NZ_SHKO01000001.1"/>
</dbReference>
<name>A0A4Q7VTH1_9BURK</name>
<dbReference type="Pfam" id="PF03401">
    <property type="entry name" value="TctC"/>
    <property type="match status" value="1"/>
</dbReference>